<dbReference type="EMBL" id="GBRH01230433">
    <property type="protein sequence ID" value="JAD67462.1"/>
    <property type="molecule type" value="Transcribed_RNA"/>
</dbReference>
<name>A0A0A9C7G9_ARUDO</name>
<accession>A0A0A9C7G9</accession>
<proteinExistence type="predicted"/>
<reference evidence="1" key="2">
    <citation type="journal article" date="2015" name="Data Brief">
        <title>Shoot transcriptome of the giant reed, Arundo donax.</title>
        <authorList>
            <person name="Barrero R.A."/>
            <person name="Guerrero F.D."/>
            <person name="Moolhuijzen P."/>
            <person name="Goolsby J.A."/>
            <person name="Tidwell J."/>
            <person name="Bellgard S.E."/>
            <person name="Bellgard M.I."/>
        </authorList>
    </citation>
    <scope>NUCLEOTIDE SEQUENCE</scope>
    <source>
        <tissue evidence="1">Shoot tissue taken approximately 20 cm above the soil surface</tissue>
    </source>
</reference>
<dbReference type="AlphaFoldDB" id="A0A0A9C7G9"/>
<organism evidence="1">
    <name type="scientific">Arundo donax</name>
    <name type="common">Giant reed</name>
    <name type="synonym">Donax arundinaceus</name>
    <dbReference type="NCBI Taxonomy" id="35708"/>
    <lineage>
        <taxon>Eukaryota</taxon>
        <taxon>Viridiplantae</taxon>
        <taxon>Streptophyta</taxon>
        <taxon>Embryophyta</taxon>
        <taxon>Tracheophyta</taxon>
        <taxon>Spermatophyta</taxon>
        <taxon>Magnoliopsida</taxon>
        <taxon>Liliopsida</taxon>
        <taxon>Poales</taxon>
        <taxon>Poaceae</taxon>
        <taxon>PACMAD clade</taxon>
        <taxon>Arundinoideae</taxon>
        <taxon>Arundineae</taxon>
        <taxon>Arundo</taxon>
    </lineage>
</organism>
<sequence length="46" mass="5629">MRLEIWCQRFFASKSSILRHFSSFLNLLPLLARCYMNKKNFCSLQW</sequence>
<evidence type="ECO:0000313" key="1">
    <source>
        <dbReference type="EMBL" id="JAD67462.1"/>
    </source>
</evidence>
<protein>
    <submittedName>
        <fullName evidence="1">Uncharacterized protein</fullName>
    </submittedName>
</protein>
<reference evidence="1" key="1">
    <citation type="submission" date="2014-09" db="EMBL/GenBank/DDBJ databases">
        <authorList>
            <person name="Magalhaes I.L.F."/>
            <person name="Oliveira U."/>
            <person name="Santos F.R."/>
            <person name="Vidigal T.H.D.A."/>
            <person name="Brescovit A.D."/>
            <person name="Santos A.J."/>
        </authorList>
    </citation>
    <scope>NUCLEOTIDE SEQUENCE</scope>
    <source>
        <tissue evidence="1">Shoot tissue taken approximately 20 cm above the soil surface</tissue>
    </source>
</reference>